<keyword evidence="1" id="KW-1185">Reference proteome</keyword>
<organism evidence="1 2">
    <name type="scientific">Nicotiana tabacum</name>
    <name type="common">Common tobacco</name>
    <dbReference type="NCBI Taxonomy" id="4097"/>
    <lineage>
        <taxon>Eukaryota</taxon>
        <taxon>Viridiplantae</taxon>
        <taxon>Streptophyta</taxon>
        <taxon>Embryophyta</taxon>
        <taxon>Tracheophyta</taxon>
        <taxon>Spermatophyta</taxon>
        <taxon>Magnoliopsida</taxon>
        <taxon>eudicotyledons</taxon>
        <taxon>Gunneridae</taxon>
        <taxon>Pentapetalae</taxon>
        <taxon>asterids</taxon>
        <taxon>lamiids</taxon>
        <taxon>Solanales</taxon>
        <taxon>Solanaceae</taxon>
        <taxon>Nicotianoideae</taxon>
        <taxon>Nicotianeae</taxon>
        <taxon>Nicotiana</taxon>
    </lineage>
</organism>
<dbReference type="Proteomes" id="UP000790787">
    <property type="component" value="Chromosome 19"/>
</dbReference>
<sequence>MLHAYCPKANEAVEAANKNIKKILRMIVDNHRQWHKKLSFSLLGYCTNMRTSTGATPYILVYGTEVVIPAEVKIPSLRIIQEAKFHYAEWVRVRQEQLMLIDEKRMDVVCHGQLYQNRMANIFNRKVKPWQFMMGQLVLKRIFPYQEEAKGKFAPN</sequence>
<evidence type="ECO:0000313" key="1">
    <source>
        <dbReference type="Proteomes" id="UP000790787"/>
    </source>
</evidence>
<gene>
    <name evidence="2" type="primary">LOC142173431</name>
</gene>
<evidence type="ECO:0000313" key="2">
    <source>
        <dbReference type="RefSeq" id="XP_075095119.1"/>
    </source>
</evidence>
<dbReference type="RefSeq" id="XP_075095119.1">
    <property type="nucleotide sequence ID" value="XM_075239018.1"/>
</dbReference>
<accession>A0AC58TD14</accession>
<reference evidence="2" key="2">
    <citation type="submission" date="2025-08" db="UniProtKB">
        <authorList>
            <consortium name="RefSeq"/>
        </authorList>
    </citation>
    <scope>IDENTIFICATION</scope>
    <source>
        <tissue evidence="2">Leaf</tissue>
    </source>
</reference>
<name>A0AC58TD14_TOBAC</name>
<reference evidence="1" key="1">
    <citation type="journal article" date="2014" name="Nat. Commun.">
        <title>The tobacco genome sequence and its comparison with those of tomato and potato.</title>
        <authorList>
            <person name="Sierro N."/>
            <person name="Battey J.N."/>
            <person name="Ouadi S."/>
            <person name="Bakaher N."/>
            <person name="Bovet L."/>
            <person name="Willig A."/>
            <person name="Goepfert S."/>
            <person name="Peitsch M.C."/>
            <person name="Ivanov N.V."/>
        </authorList>
    </citation>
    <scope>NUCLEOTIDE SEQUENCE [LARGE SCALE GENOMIC DNA]</scope>
</reference>
<protein>
    <submittedName>
        <fullName evidence="2">Uncharacterized protein LOC142173431</fullName>
    </submittedName>
</protein>
<proteinExistence type="predicted"/>